<sequence length="90" mass="9664">MHQLPTLFVIVTIIIASTLARSTDEPRCSCNHKGTSDGVLAMIFVPSVVVFLIICLSCAGGSRCQPAEGYTLLPSGDTQVSFNRHILQCI</sequence>
<dbReference type="EMBL" id="MU274928">
    <property type="protein sequence ID" value="KAI0085761.1"/>
    <property type="molecule type" value="Genomic_DNA"/>
</dbReference>
<keyword evidence="2" id="KW-1185">Reference proteome</keyword>
<dbReference type="Proteomes" id="UP001055072">
    <property type="component" value="Unassembled WGS sequence"/>
</dbReference>
<proteinExistence type="predicted"/>
<organism evidence="1 2">
    <name type="scientific">Irpex rosettiformis</name>
    <dbReference type="NCBI Taxonomy" id="378272"/>
    <lineage>
        <taxon>Eukaryota</taxon>
        <taxon>Fungi</taxon>
        <taxon>Dikarya</taxon>
        <taxon>Basidiomycota</taxon>
        <taxon>Agaricomycotina</taxon>
        <taxon>Agaricomycetes</taxon>
        <taxon>Polyporales</taxon>
        <taxon>Irpicaceae</taxon>
        <taxon>Irpex</taxon>
    </lineage>
</organism>
<name>A0ACB8TUP3_9APHY</name>
<evidence type="ECO:0000313" key="1">
    <source>
        <dbReference type="EMBL" id="KAI0085761.1"/>
    </source>
</evidence>
<comment type="caution">
    <text evidence="1">The sequence shown here is derived from an EMBL/GenBank/DDBJ whole genome shotgun (WGS) entry which is preliminary data.</text>
</comment>
<evidence type="ECO:0000313" key="2">
    <source>
        <dbReference type="Proteomes" id="UP001055072"/>
    </source>
</evidence>
<protein>
    <submittedName>
        <fullName evidence="1">Uncharacterized protein</fullName>
    </submittedName>
</protein>
<gene>
    <name evidence="1" type="ORF">BDY19DRAFT_964193</name>
</gene>
<accession>A0ACB8TUP3</accession>
<reference evidence="1" key="1">
    <citation type="journal article" date="2021" name="Environ. Microbiol.">
        <title>Gene family expansions and transcriptome signatures uncover fungal adaptations to wood decay.</title>
        <authorList>
            <person name="Hage H."/>
            <person name="Miyauchi S."/>
            <person name="Viragh M."/>
            <person name="Drula E."/>
            <person name="Min B."/>
            <person name="Chaduli D."/>
            <person name="Navarro D."/>
            <person name="Favel A."/>
            <person name="Norest M."/>
            <person name="Lesage-Meessen L."/>
            <person name="Balint B."/>
            <person name="Merenyi Z."/>
            <person name="de Eugenio L."/>
            <person name="Morin E."/>
            <person name="Martinez A.T."/>
            <person name="Baldrian P."/>
            <person name="Stursova M."/>
            <person name="Martinez M.J."/>
            <person name="Novotny C."/>
            <person name="Magnuson J.K."/>
            <person name="Spatafora J.W."/>
            <person name="Maurice S."/>
            <person name="Pangilinan J."/>
            <person name="Andreopoulos W."/>
            <person name="LaButti K."/>
            <person name="Hundley H."/>
            <person name="Na H."/>
            <person name="Kuo A."/>
            <person name="Barry K."/>
            <person name="Lipzen A."/>
            <person name="Henrissat B."/>
            <person name="Riley R."/>
            <person name="Ahrendt S."/>
            <person name="Nagy L.G."/>
            <person name="Grigoriev I.V."/>
            <person name="Martin F."/>
            <person name="Rosso M.N."/>
        </authorList>
    </citation>
    <scope>NUCLEOTIDE SEQUENCE</scope>
    <source>
        <strain evidence="1">CBS 384.51</strain>
    </source>
</reference>